<dbReference type="SUPFAM" id="SSF56420">
    <property type="entry name" value="Peptide deformylase"/>
    <property type="match status" value="1"/>
</dbReference>
<gene>
    <name evidence="2" type="primary">def</name>
    <name evidence="3" type="ORF">J2S11_001687</name>
</gene>
<dbReference type="PANTHER" id="PTHR10458">
    <property type="entry name" value="PEPTIDE DEFORMYLASE"/>
    <property type="match status" value="1"/>
</dbReference>
<dbReference type="PIRSF" id="PIRSF004749">
    <property type="entry name" value="Pep_def"/>
    <property type="match status" value="1"/>
</dbReference>
<dbReference type="Gene3D" id="3.90.45.10">
    <property type="entry name" value="Peptide deformylase"/>
    <property type="match status" value="1"/>
</dbReference>
<keyword evidence="2" id="KW-0648">Protein biosynthesis</keyword>
<feature type="binding site" evidence="2">
    <location>
        <position position="131"/>
    </location>
    <ligand>
        <name>Fe cation</name>
        <dbReference type="ChEBI" id="CHEBI:24875"/>
    </ligand>
</feature>
<evidence type="ECO:0000313" key="4">
    <source>
        <dbReference type="Proteomes" id="UP001235840"/>
    </source>
</evidence>
<dbReference type="PANTHER" id="PTHR10458:SF22">
    <property type="entry name" value="PEPTIDE DEFORMYLASE"/>
    <property type="match status" value="1"/>
</dbReference>
<evidence type="ECO:0000256" key="1">
    <source>
        <dbReference type="ARBA" id="ARBA00010759"/>
    </source>
</evidence>
<dbReference type="CDD" id="cd00487">
    <property type="entry name" value="Pep_deformylase"/>
    <property type="match status" value="1"/>
</dbReference>
<organism evidence="3 4">
    <name type="scientific">Caldalkalibacillus horti</name>
    <dbReference type="NCBI Taxonomy" id="77523"/>
    <lineage>
        <taxon>Bacteria</taxon>
        <taxon>Bacillati</taxon>
        <taxon>Bacillota</taxon>
        <taxon>Bacilli</taxon>
        <taxon>Bacillales</taxon>
        <taxon>Bacillaceae</taxon>
        <taxon>Caldalkalibacillus</taxon>
    </lineage>
</organism>
<keyword evidence="2" id="KW-0479">Metal-binding</keyword>
<keyword evidence="2 3" id="KW-0378">Hydrolase</keyword>
<dbReference type="InterPro" id="IPR023635">
    <property type="entry name" value="Peptide_deformylase"/>
</dbReference>
<comment type="function">
    <text evidence="2">Removes the formyl group from the N-terminal Met of newly synthesized proteins. Requires at least a dipeptide for an efficient rate of reaction. N-terminal L-methionine is a prerequisite for activity but the enzyme has broad specificity at other positions.</text>
</comment>
<dbReference type="PRINTS" id="PR01576">
    <property type="entry name" value="PDEFORMYLASE"/>
</dbReference>
<comment type="similarity">
    <text evidence="1 2">Belongs to the polypeptide deformylase family.</text>
</comment>
<dbReference type="Pfam" id="PF01327">
    <property type="entry name" value="Pep_deformylase"/>
    <property type="match status" value="1"/>
</dbReference>
<comment type="cofactor">
    <cofactor evidence="2">
        <name>Fe(2+)</name>
        <dbReference type="ChEBI" id="CHEBI:29033"/>
    </cofactor>
    <text evidence="2">Binds 1 Fe(2+) ion.</text>
</comment>
<name>A0ABT9VXS1_9BACI</name>
<comment type="catalytic activity">
    <reaction evidence="2">
        <text>N-terminal N-formyl-L-methionyl-[peptide] + H2O = N-terminal L-methionyl-[peptide] + formate</text>
        <dbReference type="Rhea" id="RHEA:24420"/>
        <dbReference type="Rhea" id="RHEA-COMP:10639"/>
        <dbReference type="Rhea" id="RHEA-COMP:10640"/>
        <dbReference type="ChEBI" id="CHEBI:15377"/>
        <dbReference type="ChEBI" id="CHEBI:15740"/>
        <dbReference type="ChEBI" id="CHEBI:49298"/>
        <dbReference type="ChEBI" id="CHEBI:64731"/>
        <dbReference type="EC" id="3.5.1.88"/>
    </reaction>
</comment>
<evidence type="ECO:0000256" key="2">
    <source>
        <dbReference type="HAMAP-Rule" id="MF_00163"/>
    </source>
</evidence>
<dbReference type="NCBIfam" id="TIGR00079">
    <property type="entry name" value="pept_deformyl"/>
    <property type="match status" value="1"/>
</dbReference>
<dbReference type="EMBL" id="JAUSTY010000006">
    <property type="protein sequence ID" value="MDQ0165786.1"/>
    <property type="molecule type" value="Genomic_DNA"/>
</dbReference>
<dbReference type="EC" id="3.5.1.88" evidence="2"/>
<dbReference type="HAMAP" id="MF_00163">
    <property type="entry name" value="Pep_deformylase"/>
    <property type="match status" value="1"/>
</dbReference>
<dbReference type="InterPro" id="IPR036821">
    <property type="entry name" value="Peptide_deformylase_sf"/>
</dbReference>
<dbReference type="Proteomes" id="UP001235840">
    <property type="component" value="Unassembled WGS sequence"/>
</dbReference>
<dbReference type="GO" id="GO:0042586">
    <property type="term" value="F:peptide deformylase activity"/>
    <property type="evidence" value="ECO:0007669"/>
    <property type="project" value="UniProtKB-EC"/>
</dbReference>
<comment type="caution">
    <text evidence="3">The sequence shown here is derived from an EMBL/GenBank/DDBJ whole genome shotgun (WGS) entry which is preliminary data.</text>
</comment>
<reference evidence="3 4" key="1">
    <citation type="submission" date="2023-07" db="EMBL/GenBank/DDBJ databases">
        <title>Genomic Encyclopedia of Type Strains, Phase IV (KMG-IV): sequencing the most valuable type-strain genomes for metagenomic binning, comparative biology and taxonomic classification.</title>
        <authorList>
            <person name="Goeker M."/>
        </authorList>
    </citation>
    <scope>NUCLEOTIDE SEQUENCE [LARGE SCALE GENOMIC DNA]</scope>
    <source>
        <strain evidence="3 4">DSM 12751</strain>
    </source>
</reference>
<protein>
    <recommendedName>
        <fullName evidence="2">Peptide deformylase</fullName>
        <shortName evidence="2">PDF</shortName>
        <ecNumber evidence="2">3.5.1.88</ecNumber>
    </recommendedName>
    <alternativeName>
        <fullName evidence="2">Polypeptide deformylase</fullName>
    </alternativeName>
</protein>
<dbReference type="NCBIfam" id="NF001159">
    <property type="entry name" value="PRK00150.1-3"/>
    <property type="match status" value="1"/>
</dbReference>
<keyword evidence="2" id="KW-0408">Iron</keyword>
<feature type="active site" evidence="2">
    <location>
        <position position="132"/>
    </location>
</feature>
<dbReference type="RefSeq" id="WP_307393327.1">
    <property type="nucleotide sequence ID" value="NZ_BAAADK010000032.1"/>
</dbReference>
<evidence type="ECO:0000313" key="3">
    <source>
        <dbReference type="EMBL" id="MDQ0165786.1"/>
    </source>
</evidence>
<keyword evidence="4" id="KW-1185">Reference proteome</keyword>
<sequence>MAVKEIVLLGEPILRRVCQPISEFGGNELQLLNDLTDTLYAEPGRAGLAAPQIGIAIRMAVLDCDGELIELINPVLLSSSGEQVGYEACLSIPEVFGQVTRAHSVKVQTLTRTGKEVVIERQGFTAVCILHELDHLDGKLFLDHVEQGYLFHELTGEELDVQEWIRRSK</sequence>
<proteinExistence type="inferred from homology"/>
<feature type="binding site" evidence="2">
    <location>
        <position position="135"/>
    </location>
    <ligand>
        <name>Fe cation</name>
        <dbReference type="ChEBI" id="CHEBI:24875"/>
    </ligand>
</feature>
<feature type="binding site" evidence="2">
    <location>
        <position position="89"/>
    </location>
    <ligand>
        <name>Fe cation</name>
        <dbReference type="ChEBI" id="CHEBI:24875"/>
    </ligand>
</feature>
<accession>A0ABT9VXS1</accession>